<reference evidence="1 2" key="1">
    <citation type="submission" date="2024-10" db="EMBL/GenBank/DDBJ databases">
        <title>The Natural Products Discovery Center: Release of the First 8490 Sequenced Strains for Exploring Actinobacteria Biosynthetic Diversity.</title>
        <authorList>
            <person name="Kalkreuter E."/>
            <person name="Kautsar S.A."/>
            <person name="Yang D."/>
            <person name="Bader C.D."/>
            <person name="Teijaro C.N."/>
            <person name="Fluegel L."/>
            <person name="Davis C.M."/>
            <person name="Simpson J.R."/>
            <person name="Lauterbach L."/>
            <person name="Steele A.D."/>
            <person name="Gui C."/>
            <person name="Meng S."/>
            <person name="Li G."/>
            <person name="Viehrig K."/>
            <person name="Ye F."/>
            <person name="Su P."/>
            <person name="Kiefer A.F."/>
            <person name="Nichols A."/>
            <person name="Cepeda A.J."/>
            <person name="Yan W."/>
            <person name="Fan B."/>
            <person name="Jiang Y."/>
            <person name="Adhikari A."/>
            <person name="Zheng C.-J."/>
            <person name="Schuster L."/>
            <person name="Cowan T.M."/>
            <person name="Smanski M.J."/>
            <person name="Chevrette M.G."/>
            <person name="De Carvalho L.P.S."/>
            <person name="Shen B."/>
        </authorList>
    </citation>
    <scope>NUCLEOTIDE SEQUENCE [LARGE SCALE GENOMIC DNA]</scope>
    <source>
        <strain evidence="1 2">NPDC050545</strain>
    </source>
</reference>
<name>A0ABW7YLS5_9ACTN</name>
<sequence>MMDERYAQGWVDERNRCLDVASILVSHLRASDHPQAEVWAEALHWFWKRIKGGHLSIYAQQDFDREFGAVDWSTGQAQQPGEAS</sequence>
<comment type="caution">
    <text evidence="1">The sequence shown here is derived from an EMBL/GenBank/DDBJ whole genome shotgun (WGS) entry which is preliminary data.</text>
</comment>
<organism evidence="1 2">
    <name type="scientific">Nonomuraea typhae</name>
    <dbReference type="NCBI Taxonomy" id="2603600"/>
    <lineage>
        <taxon>Bacteria</taxon>
        <taxon>Bacillati</taxon>
        <taxon>Actinomycetota</taxon>
        <taxon>Actinomycetes</taxon>
        <taxon>Streptosporangiales</taxon>
        <taxon>Streptosporangiaceae</taxon>
        <taxon>Nonomuraea</taxon>
    </lineage>
</organism>
<evidence type="ECO:0000313" key="1">
    <source>
        <dbReference type="EMBL" id="MFI6496860.1"/>
    </source>
</evidence>
<protein>
    <submittedName>
        <fullName evidence="1">Uncharacterized protein</fullName>
    </submittedName>
</protein>
<gene>
    <name evidence="1" type="ORF">ACIBG2_05735</name>
</gene>
<dbReference type="RefSeq" id="WP_397079309.1">
    <property type="nucleotide sequence ID" value="NZ_JBITGY010000002.1"/>
</dbReference>
<evidence type="ECO:0000313" key="2">
    <source>
        <dbReference type="Proteomes" id="UP001612741"/>
    </source>
</evidence>
<proteinExistence type="predicted"/>
<keyword evidence="2" id="KW-1185">Reference proteome</keyword>
<accession>A0ABW7YLS5</accession>
<dbReference type="EMBL" id="JBITGY010000002">
    <property type="protein sequence ID" value="MFI6496860.1"/>
    <property type="molecule type" value="Genomic_DNA"/>
</dbReference>
<dbReference type="Proteomes" id="UP001612741">
    <property type="component" value="Unassembled WGS sequence"/>
</dbReference>